<dbReference type="Pfam" id="PF00899">
    <property type="entry name" value="ThiF"/>
    <property type="match status" value="1"/>
</dbReference>
<dbReference type="InterPro" id="IPR045886">
    <property type="entry name" value="ThiF/MoeB/HesA"/>
</dbReference>
<dbReference type="PANTHER" id="PTHR10953:SF102">
    <property type="entry name" value="ADENYLYLTRANSFERASE AND SULFURTRANSFERASE MOCS3"/>
    <property type="match status" value="1"/>
</dbReference>
<dbReference type="Proteomes" id="UP001142610">
    <property type="component" value="Unassembled WGS sequence"/>
</dbReference>
<dbReference type="GO" id="GO:0008641">
    <property type="term" value="F:ubiquitin-like modifier activating enzyme activity"/>
    <property type="evidence" value="ECO:0007669"/>
    <property type="project" value="InterPro"/>
</dbReference>
<dbReference type="RefSeq" id="WP_256617690.1">
    <property type="nucleotide sequence ID" value="NZ_JANIBC010000001.1"/>
</dbReference>
<protein>
    <submittedName>
        <fullName evidence="3">HesA/MoeB/ThiF family protein</fullName>
    </submittedName>
</protein>
<keyword evidence="4" id="KW-1185">Reference proteome</keyword>
<comment type="caution">
    <text evidence="3">The sequence shown here is derived from an EMBL/GenBank/DDBJ whole genome shotgun (WGS) entry which is preliminary data.</text>
</comment>
<evidence type="ECO:0000313" key="4">
    <source>
        <dbReference type="Proteomes" id="UP001142610"/>
    </source>
</evidence>
<evidence type="ECO:0000313" key="3">
    <source>
        <dbReference type="EMBL" id="MCQ8183886.1"/>
    </source>
</evidence>
<gene>
    <name evidence="3" type="ORF">NOG11_00650</name>
</gene>
<dbReference type="GO" id="GO:0005829">
    <property type="term" value="C:cytosol"/>
    <property type="evidence" value="ECO:0007669"/>
    <property type="project" value="TreeGrafter"/>
</dbReference>
<dbReference type="CDD" id="cd00757">
    <property type="entry name" value="ThiF_MoeB_HesA_family"/>
    <property type="match status" value="1"/>
</dbReference>
<dbReference type="InterPro" id="IPR000594">
    <property type="entry name" value="ThiF_NAD_FAD-bd"/>
</dbReference>
<dbReference type="GO" id="GO:0016779">
    <property type="term" value="F:nucleotidyltransferase activity"/>
    <property type="evidence" value="ECO:0007669"/>
    <property type="project" value="TreeGrafter"/>
</dbReference>
<organism evidence="3 4">
    <name type="scientific">Parvularcula maris</name>
    <dbReference type="NCBI Taxonomy" id="2965077"/>
    <lineage>
        <taxon>Bacteria</taxon>
        <taxon>Pseudomonadati</taxon>
        <taxon>Pseudomonadota</taxon>
        <taxon>Alphaproteobacteria</taxon>
        <taxon>Parvularculales</taxon>
        <taxon>Parvularculaceae</taxon>
        <taxon>Parvularcula</taxon>
    </lineage>
</organism>
<dbReference type="GO" id="GO:0004792">
    <property type="term" value="F:thiosulfate-cyanide sulfurtransferase activity"/>
    <property type="evidence" value="ECO:0007669"/>
    <property type="project" value="TreeGrafter"/>
</dbReference>
<dbReference type="FunFam" id="3.40.50.720:FF:000080">
    <property type="entry name" value="Thiazole biosynthesis adenylyltransferase ThiF"/>
    <property type="match status" value="1"/>
</dbReference>
<evidence type="ECO:0000256" key="1">
    <source>
        <dbReference type="ARBA" id="ARBA00009919"/>
    </source>
</evidence>
<dbReference type="PANTHER" id="PTHR10953">
    <property type="entry name" value="UBIQUITIN-ACTIVATING ENZYME E1"/>
    <property type="match status" value="1"/>
</dbReference>
<dbReference type="SUPFAM" id="SSF69572">
    <property type="entry name" value="Activating enzymes of the ubiquitin-like proteins"/>
    <property type="match status" value="1"/>
</dbReference>
<reference evidence="3" key="1">
    <citation type="submission" date="2022-07" db="EMBL/GenBank/DDBJ databases">
        <title>Parvularcula maris sp. nov., an algicidal bacterium isolated from seawater.</title>
        <authorList>
            <person name="Li F."/>
        </authorList>
    </citation>
    <scope>NUCLEOTIDE SEQUENCE</scope>
    <source>
        <strain evidence="3">BGMRC 0090</strain>
    </source>
</reference>
<name>A0A9X2RHH3_9PROT</name>
<proteinExistence type="inferred from homology"/>
<dbReference type="InterPro" id="IPR035985">
    <property type="entry name" value="Ubiquitin-activating_enz"/>
</dbReference>
<evidence type="ECO:0000259" key="2">
    <source>
        <dbReference type="Pfam" id="PF00899"/>
    </source>
</evidence>
<dbReference type="PROSITE" id="PS51257">
    <property type="entry name" value="PROKAR_LIPOPROTEIN"/>
    <property type="match status" value="1"/>
</dbReference>
<dbReference type="Gene3D" id="3.40.50.720">
    <property type="entry name" value="NAD(P)-binding Rossmann-like Domain"/>
    <property type="match status" value="1"/>
</dbReference>
<dbReference type="EMBL" id="JANIBC010000001">
    <property type="protein sequence ID" value="MCQ8183886.1"/>
    <property type="molecule type" value="Genomic_DNA"/>
</dbReference>
<comment type="similarity">
    <text evidence="1">Belongs to the HesA/MoeB/ThiF family.</text>
</comment>
<dbReference type="GO" id="GO:0008146">
    <property type="term" value="F:sulfotransferase activity"/>
    <property type="evidence" value="ECO:0007669"/>
    <property type="project" value="TreeGrafter"/>
</dbReference>
<feature type="domain" description="THIF-type NAD/FAD binding fold" evidence="2">
    <location>
        <begin position="3"/>
        <end position="234"/>
    </location>
</feature>
<sequence>MRYKHHVLLPEVGGQGQKALAAAQVVVIGAGGLGCPILSYIAGAGVGRITVVDGDRVELSNLQRQTLYTEADIGRPKAEAAAERLRAVNSEIDIRPHPEMFGPETPRSLLKGADLVIEGTDRIAARHIINRAALEADIPLISSAASRFSGYVGRFGRPGPCYACFVPEGAAEDGVCDRDGVLGPVVGLVGSLAAAEAIRFLVGDAGPNCLLTIAELRPPSMRQVTIERDPGCPVCG</sequence>
<dbReference type="AlphaFoldDB" id="A0A9X2RHH3"/>
<accession>A0A9X2RHH3</accession>